<feature type="transmembrane region" description="Helical" evidence="1">
    <location>
        <begin position="266"/>
        <end position="288"/>
    </location>
</feature>
<feature type="transmembrane region" description="Helical" evidence="1">
    <location>
        <begin position="197"/>
        <end position="219"/>
    </location>
</feature>
<keyword evidence="1" id="KW-0472">Membrane</keyword>
<evidence type="ECO:0000313" key="2">
    <source>
        <dbReference type="EMBL" id="PKY65788.1"/>
    </source>
</evidence>
<organism evidence="2 3">
    <name type="scientific">Schaalia turicensis</name>
    <dbReference type="NCBI Taxonomy" id="131111"/>
    <lineage>
        <taxon>Bacteria</taxon>
        <taxon>Bacillati</taxon>
        <taxon>Actinomycetota</taxon>
        <taxon>Actinomycetes</taxon>
        <taxon>Actinomycetales</taxon>
        <taxon>Actinomycetaceae</taxon>
        <taxon>Schaalia</taxon>
    </lineage>
</organism>
<dbReference type="PANTHER" id="PTHR37305:SF1">
    <property type="entry name" value="MEMBRANE PROTEIN"/>
    <property type="match status" value="1"/>
</dbReference>
<keyword evidence="1" id="KW-0812">Transmembrane</keyword>
<dbReference type="AlphaFoldDB" id="A0A2I1I3S4"/>
<comment type="caution">
    <text evidence="2">The sequence shown here is derived from an EMBL/GenBank/DDBJ whole genome shotgun (WGS) entry which is preliminary data.</text>
</comment>
<feature type="transmembrane region" description="Helical" evidence="1">
    <location>
        <begin position="88"/>
        <end position="108"/>
    </location>
</feature>
<evidence type="ECO:0000313" key="3">
    <source>
        <dbReference type="Proteomes" id="UP000234545"/>
    </source>
</evidence>
<dbReference type="PANTHER" id="PTHR37305">
    <property type="entry name" value="INTEGRAL MEMBRANE PROTEIN-RELATED"/>
    <property type="match status" value="1"/>
</dbReference>
<feature type="transmembrane region" description="Helical" evidence="1">
    <location>
        <begin position="169"/>
        <end position="190"/>
    </location>
</feature>
<evidence type="ECO:0000256" key="1">
    <source>
        <dbReference type="SAM" id="Phobius"/>
    </source>
</evidence>
<feature type="transmembrane region" description="Helical" evidence="1">
    <location>
        <begin position="129"/>
        <end position="157"/>
    </location>
</feature>
<dbReference type="RefSeq" id="WP_101628594.1">
    <property type="nucleotide sequence ID" value="NZ_PKKJ01000014.1"/>
</dbReference>
<proteinExistence type="predicted"/>
<dbReference type="EMBL" id="PKKJ01000014">
    <property type="protein sequence ID" value="PKY65788.1"/>
    <property type="molecule type" value="Genomic_DNA"/>
</dbReference>
<protein>
    <submittedName>
        <fullName evidence="2">Uncharacterized protein</fullName>
    </submittedName>
</protein>
<keyword evidence="1" id="KW-1133">Transmembrane helix</keyword>
<gene>
    <name evidence="2" type="ORF">CYJ25_07805</name>
</gene>
<reference evidence="2 3" key="1">
    <citation type="submission" date="2017-12" db="EMBL/GenBank/DDBJ databases">
        <title>Phylogenetic diversity of female urinary microbiome.</title>
        <authorList>
            <person name="Thomas-White K."/>
            <person name="Wolfe A.J."/>
        </authorList>
    </citation>
    <scope>NUCLEOTIDE SEQUENCE [LARGE SCALE GENOMIC DNA]</scope>
    <source>
        <strain evidence="2 3">UMB0250</strain>
    </source>
</reference>
<name>A0A2I1I3S4_9ACTO</name>
<dbReference type="Proteomes" id="UP000234545">
    <property type="component" value="Unassembled WGS sequence"/>
</dbReference>
<sequence>MSTVSDQKSSSTDLWQIIRTDVKAATLRPAIRIAVLIWVLQIVIFAYVIPYIVYHTATDAIGPEAAEALQAGLELSVLGEYVTASVPLYGIPVGVTVGAILVCSDYESRTLGVLLARIPKRWWLGVSRLITMAVVSLVMALCSFIAAAICSTIFTAIRGAGFGFDFGGTMLGLGATALGLFSYAVLGSLFGYLTRSILGAVMLGLGWTFGIETLGIGMLSGSSDFFKVLHGFTLTGNIGSLPTALDRTEVLSLLSSPGVNTLHSGLVAFIFIICWLVVCASLGISLLCRRDVA</sequence>
<dbReference type="OrthoDB" id="3376858at2"/>
<accession>A0A2I1I3S4</accession>
<feature type="transmembrane region" description="Helical" evidence="1">
    <location>
        <begin position="33"/>
        <end position="54"/>
    </location>
</feature>